<dbReference type="OrthoDB" id="441660at2759"/>
<proteinExistence type="predicted"/>
<dbReference type="PANTHER" id="PTHR31331">
    <property type="entry name" value="LCCL DOMAIN PROTEIN (AFU_ORTHOLOGUE AFUA_5G08630)"/>
    <property type="match status" value="1"/>
</dbReference>
<dbReference type="InterPro" id="IPR004043">
    <property type="entry name" value="LCCL"/>
</dbReference>
<dbReference type="Gene3D" id="2.170.130.20">
    <property type="entry name" value="LCCL-like domain"/>
    <property type="match status" value="1"/>
</dbReference>
<name>A0A2C5Y442_9HYPO</name>
<reference evidence="4 5" key="1">
    <citation type="submission" date="2017-06" db="EMBL/GenBank/DDBJ databases">
        <title>Ant-infecting Ophiocordyceps genomes reveal a high diversity of potential behavioral manipulation genes and a possible major role for enterotoxins.</title>
        <authorList>
            <person name="De Bekker C."/>
            <person name="Evans H.C."/>
            <person name="Brachmann A."/>
            <person name="Hughes D.P."/>
        </authorList>
    </citation>
    <scope>NUCLEOTIDE SEQUENCE [LARGE SCALE GENOMIC DNA]</scope>
    <source>
        <strain evidence="4 5">Map64</strain>
    </source>
</reference>
<feature type="transmembrane region" description="Helical" evidence="2">
    <location>
        <begin position="156"/>
        <end position="172"/>
    </location>
</feature>
<feature type="transmembrane region" description="Helical" evidence="2">
    <location>
        <begin position="528"/>
        <end position="548"/>
    </location>
</feature>
<feature type="transmembrane region" description="Helical" evidence="2">
    <location>
        <begin position="377"/>
        <end position="399"/>
    </location>
</feature>
<feature type="compositionally biased region" description="Basic and acidic residues" evidence="1">
    <location>
        <begin position="43"/>
        <end position="68"/>
    </location>
</feature>
<dbReference type="STRING" id="1399860.A0A2C5Y442"/>
<feature type="transmembrane region" description="Helical" evidence="2">
    <location>
        <begin position="487"/>
        <end position="508"/>
    </location>
</feature>
<evidence type="ECO:0000259" key="3">
    <source>
        <dbReference type="PROSITE" id="PS50820"/>
    </source>
</evidence>
<protein>
    <recommendedName>
        <fullName evidence="3">LCCL domain-containing protein</fullName>
    </recommendedName>
</protein>
<feature type="region of interest" description="Disordered" evidence="1">
    <location>
        <begin position="1"/>
        <end position="74"/>
    </location>
</feature>
<dbReference type="SUPFAM" id="SSF69848">
    <property type="entry name" value="LCCL domain"/>
    <property type="match status" value="1"/>
</dbReference>
<feature type="domain" description="LCCL" evidence="3">
    <location>
        <begin position="221"/>
        <end position="305"/>
    </location>
</feature>
<dbReference type="AlphaFoldDB" id="A0A2C5Y442"/>
<accession>A0A2C5Y442</accession>
<dbReference type="EMBL" id="NJET01000079">
    <property type="protein sequence ID" value="PHH62190.1"/>
    <property type="molecule type" value="Genomic_DNA"/>
</dbReference>
<feature type="transmembrane region" description="Helical" evidence="2">
    <location>
        <begin position="419"/>
        <end position="439"/>
    </location>
</feature>
<keyword evidence="2" id="KW-0472">Membrane</keyword>
<keyword evidence="5" id="KW-1185">Reference proteome</keyword>
<evidence type="ECO:0000313" key="5">
    <source>
        <dbReference type="Proteomes" id="UP000226192"/>
    </source>
</evidence>
<gene>
    <name evidence="4" type="ORF">CDD81_7384</name>
</gene>
<feature type="transmembrane region" description="Helical" evidence="2">
    <location>
        <begin position="332"/>
        <end position="365"/>
    </location>
</feature>
<comment type="caution">
    <text evidence="4">The sequence shown here is derived from an EMBL/GenBank/DDBJ whole genome shotgun (WGS) entry which is preliminary data.</text>
</comment>
<feature type="transmembrane region" description="Helical" evidence="2">
    <location>
        <begin position="455"/>
        <end position="475"/>
    </location>
</feature>
<dbReference type="InterPro" id="IPR051957">
    <property type="entry name" value="CRISP-LCCL_domain"/>
</dbReference>
<dbReference type="Pfam" id="PF03815">
    <property type="entry name" value="LCCL"/>
    <property type="match status" value="1"/>
</dbReference>
<keyword evidence="2" id="KW-1133">Transmembrane helix</keyword>
<dbReference type="Proteomes" id="UP000226192">
    <property type="component" value="Unassembled WGS sequence"/>
</dbReference>
<evidence type="ECO:0000313" key="4">
    <source>
        <dbReference type="EMBL" id="PHH62190.1"/>
    </source>
</evidence>
<sequence>MPGHYHDDPDETQPLMRLPTRRKANDGQVIETEVADNDSGPSVERRRGQQVEHHSESESSSSPRDHGADSPLASDGALQVEDSHQATPRFLQEERASRYCKRIPYPVRRLCCAVSRWARGPPDPQPYRIAPLLPSVQKWPLWLVNRLLPKLWQRRWLLFVYLSIWFVTFVLVKRKESAAIEIAGWGQASTISCGSTYWRSDNSCGLDGADCRPFTMSGFAFTCPANCLSYTPLNPRAVGDQEIVYKPLVVGGGDESAIYRGDSYICSAAIHAGVIDNKNGGCGVVELVGRQTQFPGSNKNGVDSIGFDSYFPLSFRFLANADCSAKDERWSLLAISVVFSVMLSLFTASSSVFFFCTFTALFITVGIATDAPPSRSVAALVSNIVGKFLPAAFVACVVFDKVAKRTLKGLKAQVEKTILWLGGCWVGSLSNYTLGWIPIQRLNKQDLDQQPGAKAALAIIIMILIVIVVSQIWFFRNEGRLIRYLKLYILFLAAIVIALLIPSLHLRLHHYIFALLLLPGTSMQTRPSLLYQGFLMGLFINGIARWGFDPVLQTAQALQGDGQRGTLLPTIAEPIINLGNGPESLSNVTFTWDTPADVQLYDGVSVLVNDVERLRSYFEDAGAKNEFTWSRNSSLDMAEYFRFAFMSGSTSGDYTKAGTWTADGKWHKMESGPSK</sequence>
<dbReference type="SMART" id="SM00603">
    <property type="entry name" value="LCCL"/>
    <property type="match status" value="1"/>
</dbReference>
<evidence type="ECO:0000256" key="2">
    <source>
        <dbReference type="SAM" id="Phobius"/>
    </source>
</evidence>
<keyword evidence="2" id="KW-0812">Transmembrane</keyword>
<dbReference type="PANTHER" id="PTHR31331:SF8">
    <property type="entry name" value="LCCL DOMAIN PROTEIN (AFU_ORTHOLOGUE AFUA_5G02970)"/>
    <property type="match status" value="1"/>
</dbReference>
<evidence type="ECO:0000256" key="1">
    <source>
        <dbReference type="SAM" id="MobiDB-lite"/>
    </source>
</evidence>
<organism evidence="4 5">
    <name type="scientific">Ophiocordyceps australis</name>
    <dbReference type="NCBI Taxonomy" id="1399860"/>
    <lineage>
        <taxon>Eukaryota</taxon>
        <taxon>Fungi</taxon>
        <taxon>Dikarya</taxon>
        <taxon>Ascomycota</taxon>
        <taxon>Pezizomycotina</taxon>
        <taxon>Sordariomycetes</taxon>
        <taxon>Hypocreomycetidae</taxon>
        <taxon>Hypocreales</taxon>
        <taxon>Ophiocordycipitaceae</taxon>
        <taxon>Ophiocordyceps</taxon>
    </lineage>
</organism>
<dbReference type="InterPro" id="IPR036609">
    <property type="entry name" value="LCCL_sf"/>
</dbReference>
<dbReference type="PROSITE" id="PS50820">
    <property type="entry name" value="LCCL"/>
    <property type="match status" value="1"/>
</dbReference>